<proteinExistence type="predicted"/>
<organism evidence="2 3">
    <name type="scientific">Gigaspora margarita</name>
    <dbReference type="NCBI Taxonomy" id="4874"/>
    <lineage>
        <taxon>Eukaryota</taxon>
        <taxon>Fungi</taxon>
        <taxon>Fungi incertae sedis</taxon>
        <taxon>Mucoromycota</taxon>
        <taxon>Glomeromycotina</taxon>
        <taxon>Glomeromycetes</taxon>
        <taxon>Diversisporales</taxon>
        <taxon>Gigasporaceae</taxon>
        <taxon>Gigaspora</taxon>
    </lineage>
</organism>
<feature type="compositionally biased region" description="Basic and acidic residues" evidence="1">
    <location>
        <begin position="1"/>
        <end position="13"/>
    </location>
</feature>
<dbReference type="OrthoDB" id="2442052at2759"/>
<keyword evidence="3" id="KW-1185">Reference proteome</keyword>
<feature type="region of interest" description="Disordered" evidence="1">
    <location>
        <begin position="1"/>
        <end position="52"/>
    </location>
</feature>
<sequence>MMRKKNREEKLLRGNEAPTSQTQETHNTSSDKNQDKSQNKTPQSHKKKGTENIAQVIADVMQDKNLTDSTHVTEISAKALHQNSSTVLLLDLAQLFDKATDAEYRP</sequence>
<dbReference type="EMBL" id="WTPW01000032">
    <property type="protein sequence ID" value="KAF0556685.1"/>
    <property type="molecule type" value="Genomic_DNA"/>
</dbReference>
<feature type="compositionally biased region" description="Polar residues" evidence="1">
    <location>
        <begin position="17"/>
        <end position="31"/>
    </location>
</feature>
<gene>
    <name evidence="2" type="ORF">F8M41_015042</name>
</gene>
<dbReference type="AlphaFoldDB" id="A0A8H4B3D4"/>
<name>A0A8H4B3D4_GIGMA</name>
<protein>
    <submittedName>
        <fullName evidence="2">Uncharacterized protein</fullName>
    </submittedName>
</protein>
<evidence type="ECO:0000313" key="2">
    <source>
        <dbReference type="EMBL" id="KAF0556685.1"/>
    </source>
</evidence>
<evidence type="ECO:0000256" key="1">
    <source>
        <dbReference type="SAM" id="MobiDB-lite"/>
    </source>
</evidence>
<dbReference type="Proteomes" id="UP000439903">
    <property type="component" value="Unassembled WGS sequence"/>
</dbReference>
<comment type="caution">
    <text evidence="2">The sequence shown here is derived from an EMBL/GenBank/DDBJ whole genome shotgun (WGS) entry which is preliminary data.</text>
</comment>
<evidence type="ECO:0000313" key="3">
    <source>
        <dbReference type="Proteomes" id="UP000439903"/>
    </source>
</evidence>
<reference evidence="2 3" key="1">
    <citation type="journal article" date="2019" name="Environ. Microbiol.">
        <title>At the nexus of three kingdoms: the genome of the mycorrhizal fungus Gigaspora margarita provides insights into plant, endobacterial and fungal interactions.</title>
        <authorList>
            <person name="Venice F."/>
            <person name="Ghignone S."/>
            <person name="Salvioli di Fossalunga A."/>
            <person name="Amselem J."/>
            <person name="Novero M."/>
            <person name="Xianan X."/>
            <person name="Sedzielewska Toro K."/>
            <person name="Morin E."/>
            <person name="Lipzen A."/>
            <person name="Grigoriev I.V."/>
            <person name="Henrissat B."/>
            <person name="Martin F.M."/>
            <person name="Bonfante P."/>
        </authorList>
    </citation>
    <scope>NUCLEOTIDE SEQUENCE [LARGE SCALE GENOMIC DNA]</scope>
    <source>
        <strain evidence="2 3">BEG34</strain>
    </source>
</reference>
<accession>A0A8H4B3D4</accession>